<organism evidence="3 4">
    <name type="scientific">Clostridium sartagoforme AAU1</name>
    <dbReference type="NCBI Taxonomy" id="1202534"/>
    <lineage>
        <taxon>Bacteria</taxon>
        <taxon>Bacillati</taxon>
        <taxon>Bacillota</taxon>
        <taxon>Clostridia</taxon>
        <taxon>Eubacteriales</taxon>
        <taxon>Clostridiaceae</taxon>
        <taxon>Clostridium</taxon>
    </lineage>
</organism>
<gene>
    <name evidence="3" type="ORF">A500_00125</name>
</gene>
<dbReference type="EMBL" id="ASRV01000005">
    <property type="protein sequence ID" value="EOR28258.1"/>
    <property type="molecule type" value="Genomic_DNA"/>
</dbReference>
<comment type="caution">
    <text evidence="3">The sequence shown here is derived from an EMBL/GenBank/DDBJ whole genome shotgun (WGS) entry which is preliminary data.</text>
</comment>
<proteinExistence type="predicted"/>
<reference evidence="3 4" key="1">
    <citation type="submission" date="2013-03" db="EMBL/GenBank/DDBJ databases">
        <title>Whole genome shotgun sequencing of Clostridium sartagoforme AAU1.</title>
        <authorList>
            <person name="Joshi C.G."/>
            <person name="Duggirala S.M."/>
            <person name="Nathani N.M."/>
            <person name="Bhatt V.D."/>
            <person name="Patel A.K."/>
            <person name="Pandya P.R."/>
            <person name="KaPatel J.A."/>
        </authorList>
    </citation>
    <scope>NUCLEOTIDE SEQUENCE [LARGE SCALE GENOMIC DNA]</scope>
    <source>
        <strain evidence="3 4">AAU1</strain>
    </source>
</reference>
<evidence type="ECO:0000313" key="4">
    <source>
        <dbReference type="Proteomes" id="UP000013988"/>
    </source>
</evidence>
<dbReference type="Pfam" id="PF13439">
    <property type="entry name" value="Glyco_transf_4"/>
    <property type="match status" value="1"/>
</dbReference>
<dbReference type="PANTHER" id="PTHR45947:SF13">
    <property type="entry name" value="TRANSFERASE"/>
    <property type="match status" value="1"/>
</dbReference>
<feature type="domain" description="Glycosyltransferase subfamily 4-like N-terminal" evidence="2">
    <location>
        <begin position="17"/>
        <end position="202"/>
    </location>
</feature>
<feature type="domain" description="Glycosyl transferase family 1" evidence="1">
    <location>
        <begin position="210"/>
        <end position="367"/>
    </location>
</feature>
<dbReference type="InterPro" id="IPR001296">
    <property type="entry name" value="Glyco_trans_1"/>
</dbReference>
<name>R9CG45_9CLOT</name>
<dbReference type="GO" id="GO:0016757">
    <property type="term" value="F:glycosyltransferase activity"/>
    <property type="evidence" value="ECO:0007669"/>
    <property type="project" value="InterPro"/>
</dbReference>
<dbReference type="PANTHER" id="PTHR45947">
    <property type="entry name" value="SULFOQUINOVOSYL TRANSFERASE SQD2"/>
    <property type="match status" value="1"/>
</dbReference>
<sequence>MKKQKVLIVHNYYQIPGGEDTVVDNEKNLLIENNHDVFLYTRHNDEIKKRSMLGKLILPLETVFSFKTYREVKKIIKEKNINIVHVHNTLPLVSPSVYYAARHSGIPVVQTVHNFRLLCPGATFTRNNKICEDCVKKNLYHSIKNKCYRNSITQSFISAFNLYFHRLIGTYKKVDGYIALTNYNREKLSTLIKSNNIFVKPNFMKETLVSKKYLKEDYFIYVGRIDRLKGIEVLLQSWEKLDNMQLIIVGTGPYLEGARKFIANKKLNNINLVGYKDKSEVINLIRKAKAIIVPSQCYEGFPMTIVESFSVGTAVIAGAIGNLECIVENEENGLLFKYDDPIKLALTVKRLNEDSELLRKLSNGAKQYYRRDYNDEINYKILVNIYNKVSGDIDGN</sequence>
<dbReference type="SUPFAM" id="SSF53756">
    <property type="entry name" value="UDP-Glycosyltransferase/glycogen phosphorylase"/>
    <property type="match status" value="1"/>
</dbReference>
<evidence type="ECO:0000313" key="3">
    <source>
        <dbReference type="EMBL" id="EOR28258.1"/>
    </source>
</evidence>
<dbReference type="AlphaFoldDB" id="R9CG45"/>
<dbReference type="CDD" id="cd03801">
    <property type="entry name" value="GT4_PimA-like"/>
    <property type="match status" value="1"/>
</dbReference>
<dbReference type="RefSeq" id="WP_016205566.1">
    <property type="nucleotide sequence ID" value="NZ_ASRV01000005.1"/>
</dbReference>
<dbReference type="InterPro" id="IPR050194">
    <property type="entry name" value="Glycosyltransferase_grp1"/>
</dbReference>
<keyword evidence="4" id="KW-1185">Reference proteome</keyword>
<evidence type="ECO:0000259" key="2">
    <source>
        <dbReference type="Pfam" id="PF13439"/>
    </source>
</evidence>
<accession>R9CG45</accession>
<dbReference type="InterPro" id="IPR028098">
    <property type="entry name" value="Glyco_trans_4-like_N"/>
</dbReference>
<dbReference type="Pfam" id="PF00534">
    <property type="entry name" value="Glycos_transf_1"/>
    <property type="match status" value="1"/>
</dbReference>
<dbReference type="Gene3D" id="3.40.50.2000">
    <property type="entry name" value="Glycogen Phosphorylase B"/>
    <property type="match status" value="2"/>
</dbReference>
<evidence type="ECO:0000259" key="1">
    <source>
        <dbReference type="Pfam" id="PF00534"/>
    </source>
</evidence>
<dbReference type="OrthoDB" id="9815550at2"/>
<keyword evidence="3" id="KW-0808">Transferase</keyword>
<dbReference type="Proteomes" id="UP000013988">
    <property type="component" value="Unassembled WGS sequence"/>
</dbReference>
<protein>
    <submittedName>
        <fullName evidence="3">Putative transferase</fullName>
    </submittedName>
</protein>
<dbReference type="PATRIC" id="fig|1202534.3.peg.23"/>